<dbReference type="PROSITE" id="PS50850">
    <property type="entry name" value="MFS"/>
    <property type="match status" value="1"/>
</dbReference>
<dbReference type="Pfam" id="PF00083">
    <property type="entry name" value="Sugar_tr"/>
    <property type="match status" value="1"/>
</dbReference>
<evidence type="ECO:0000256" key="7">
    <source>
        <dbReference type="ARBA" id="ARBA00023136"/>
    </source>
</evidence>
<keyword evidence="6 8" id="KW-1133">Transmembrane helix</keyword>
<sequence>MQQGFSRQEIKTLGLSSLGGTLEFYDFIIFVFFQSYFMTHFFPKELSQEWQLINTYGAFAAAYVARPFGGVIMAHFGDKFGRKNMFMLSIVLMVIPTFALALAPTFAQVGYFAPIFLVLVRLCQGIAIGGELPGAWVFVREHSPEHSKGAYIGLLTSSVVGGILLGAIVSIIMQLIFNEAELKEWAWRIPFALGGIFGIISVYLRRFLSETPIFKKMKESDLLEELPIKKVFSEHKKGIFISMLITWVLTACVVVLVLIVPNFAKSVLQIEPIINTCLQMGGILFMMIGCISTGALSDHFGISRVCKVFAIFWGVFSLLCFYELYSHKNLILYTLTYLIACYFAGIMNFTPLIMTECFPVQVRFSGISFSYNLAYAIAGAYIPVLLAQMHIMASKTNSILLQISGGIYLFIISIIAYICACLVAKKM</sequence>
<feature type="transmembrane region" description="Helical" evidence="8">
    <location>
        <begin position="308"/>
        <end position="325"/>
    </location>
</feature>
<keyword evidence="3" id="KW-1003">Cell membrane</keyword>
<dbReference type="SUPFAM" id="SSF103473">
    <property type="entry name" value="MFS general substrate transporter"/>
    <property type="match status" value="1"/>
</dbReference>
<comment type="subcellular location">
    <subcellularLocation>
        <location evidence="1">Cell membrane</location>
        <topology evidence="1">Multi-pass membrane protein</topology>
    </subcellularLocation>
</comment>
<dbReference type="Proteomes" id="UP000786183">
    <property type="component" value="Unassembled WGS sequence"/>
</dbReference>
<feature type="domain" description="Major facilitator superfamily (MFS) profile" evidence="9">
    <location>
        <begin position="12"/>
        <end position="427"/>
    </location>
</feature>
<feature type="transmembrane region" description="Helical" evidence="8">
    <location>
        <begin position="151"/>
        <end position="177"/>
    </location>
</feature>
<keyword evidence="11" id="KW-1185">Reference proteome</keyword>
<dbReference type="InterPro" id="IPR005828">
    <property type="entry name" value="MFS_sugar_transport-like"/>
</dbReference>
<name>A0ABS7WSV3_9BACT</name>
<evidence type="ECO:0000256" key="2">
    <source>
        <dbReference type="ARBA" id="ARBA00022448"/>
    </source>
</evidence>
<evidence type="ECO:0000256" key="3">
    <source>
        <dbReference type="ARBA" id="ARBA00022475"/>
    </source>
</evidence>
<dbReference type="PANTHER" id="PTHR43528">
    <property type="entry name" value="ALPHA-KETOGLUTARATE PERMEASE"/>
    <property type="match status" value="1"/>
</dbReference>
<dbReference type="InterPro" id="IPR020846">
    <property type="entry name" value="MFS_dom"/>
</dbReference>
<feature type="transmembrane region" description="Helical" evidence="8">
    <location>
        <begin position="331"/>
        <end position="353"/>
    </location>
</feature>
<keyword evidence="4 8" id="KW-0812">Transmembrane</keyword>
<proteinExistence type="predicted"/>
<organism evidence="10 11">
    <name type="scientific">Campylobacter canadensis</name>
    <dbReference type="NCBI Taxonomy" id="449520"/>
    <lineage>
        <taxon>Bacteria</taxon>
        <taxon>Pseudomonadati</taxon>
        <taxon>Campylobacterota</taxon>
        <taxon>Epsilonproteobacteria</taxon>
        <taxon>Campylobacterales</taxon>
        <taxon>Campylobacteraceae</taxon>
        <taxon>Campylobacter</taxon>
    </lineage>
</organism>
<evidence type="ECO:0000313" key="11">
    <source>
        <dbReference type="Proteomes" id="UP000786183"/>
    </source>
</evidence>
<evidence type="ECO:0000313" key="10">
    <source>
        <dbReference type="EMBL" id="MBZ7987456.1"/>
    </source>
</evidence>
<keyword evidence="5" id="KW-0769">Symport</keyword>
<evidence type="ECO:0000259" key="9">
    <source>
        <dbReference type="PROSITE" id="PS50850"/>
    </source>
</evidence>
<evidence type="ECO:0000256" key="1">
    <source>
        <dbReference type="ARBA" id="ARBA00004651"/>
    </source>
</evidence>
<dbReference type="RefSeq" id="WP_172234091.1">
    <property type="nucleotide sequence ID" value="NZ_CP035946.1"/>
</dbReference>
<feature type="transmembrane region" description="Helical" evidence="8">
    <location>
        <begin position="373"/>
        <end position="393"/>
    </location>
</feature>
<keyword evidence="2" id="KW-0813">Transport</keyword>
<evidence type="ECO:0000256" key="8">
    <source>
        <dbReference type="SAM" id="Phobius"/>
    </source>
</evidence>
<keyword evidence="7 8" id="KW-0472">Membrane</keyword>
<comment type="caution">
    <text evidence="10">The sequence shown here is derived from an EMBL/GenBank/DDBJ whole genome shotgun (WGS) entry which is preliminary data.</text>
</comment>
<dbReference type="EMBL" id="JACGBB010000008">
    <property type="protein sequence ID" value="MBZ7987456.1"/>
    <property type="molecule type" value="Genomic_DNA"/>
</dbReference>
<reference evidence="10 11" key="1">
    <citation type="submission" date="2020-07" db="EMBL/GenBank/DDBJ databases">
        <title>Transfer of Campylobacter canadensis to the novel genus Avispirillum gen. nov., that also includes two novel species recovered from migratory waterfowl: Avispirillum anseris sp. nov. and Avispirillum brantae sp. nov.</title>
        <authorList>
            <person name="Miller W.G."/>
            <person name="Chapman M.H."/>
            <person name="Yee E."/>
            <person name="Inglis G.D."/>
        </authorList>
    </citation>
    <scope>NUCLEOTIDE SEQUENCE [LARGE SCALE GENOMIC DNA]</scope>
    <source>
        <strain evidence="10 11">L283</strain>
    </source>
</reference>
<evidence type="ECO:0000256" key="4">
    <source>
        <dbReference type="ARBA" id="ARBA00022692"/>
    </source>
</evidence>
<protein>
    <submittedName>
        <fullName evidence="10">MFS transporter</fullName>
    </submittedName>
</protein>
<gene>
    <name evidence="10" type="ORF">AVCANL283_04990</name>
</gene>
<evidence type="ECO:0000256" key="6">
    <source>
        <dbReference type="ARBA" id="ARBA00022989"/>
    </source>
</evidence>
<feature type="transmembrane region" description="Helical" evidence="8">
    <location>
        <begin position="53"/>
        <end position="74"/>
    </location>
</feature>
<feature type="transmembrane region" description="Helical" evidence="8">
    <location>
        <begin position="113"/>
        <end position="139"/>
    </location>
</feature>
<dbReference type="InterPro" id="IPR051084">
    <property type="entry name" value="H+-coupled_symporters"/>
</dbReference>
<feature type="transmembrane region" description="Helical" evidence="8">
    <location>
        <begin position="273"/>
        <end position="296"/>
    </location>
</feature>
<dbReference type="PANTHER" id="PTHR43528:SF7">
    <property type="entry name" value="MFS TRANSPORTER"/>
    <property type="match status" value="1"/>
</dbReference>
<feature type="transmembrane region" description="Helical" evidence="8">
    <location>
        <begin position="86"/>
        <end position="107"/>
    </location>
</feature>
<feature type="transmembrane region" description="Helical" evidence="8">
    <location>
        <begin position="239"/>
        <end position="261"/>
    </location>
</feature>
<evidence type="ECO:0000256" key="5">
    <source>
        <dbReference type="ARBA" id="ARBA00022847"/>
    </source>
</evidence>
<feature type="transmembrane region" description="Helical" evidence="8">
    <location>
        <begin position="399"/>
        <end position="424"/>
    </location>
</feature>
<accession>A0ABS7WSV3</accession>
<feature type="transmembrane region" description="Helical" evidence="8">
    <location>
        <begin position="12"/>
        <end position="33"/>
    </location>
</feature>
<dbReference type="Gene3D" id="1.20.1250.20">
    <property type="entry name" value="MFS general substrate transporter like domains"/>
    <property type="match status" value="2"/>
</dbReference>
<feature type="transmembrane region" description="Helical" evidence="8">
    <location>
        <begin position="189"/>
        <end position="208"/>
    </location>
</feature>
<dbReference type="InterPro" id="IPR036259">
    <property type="entry name" value="MFS_trans_sf"/>
</dbReference>